<dbReference type="EMBL" id="OUUZ01000001">
    <property type="protein sequence ID" value="SPQ17909.1"/>
    <property type="molecule type" value="Genomic_DNA"/>
</dbReference>
<name>A0A446B602_9PEZI</name>
<dbReference type="Pfam" id="PF13302">
    <property type="entry name" value="Acetyltransf_3"/>
    <property type="match status" value="1"/>
</dbReference>
<protein>
    <submittedName>
        <fullName evidence="3">8497e7f8-9dde-4c60-b873-397edd35bb8d</fullName>
    </submittedName>
</protein>
<accession>A0A446B602</accession>
<dbReference type="Proteomes" id="UP000289323">
    <property type="component" value="Unassembled WGS sequence"/>
</dbReference>
<dbReference type="PANTHER" id="PTHR43792:SF1">
    <property type="entry name" value="N-ACETYLTRANSFERASE DOMAIN-CONTAINING PROTEIN"/>
    <property type="match status" value="1"/>
</dbReference>
<feature type="domain" description="N-acetyltransferase" evidence="2">
    <location>
        <begin position="51"/>
        <end position="140"/>
    </location>
</feature>
<dbReference type="Gene3D" id="3.40.630.30">
    <property type="match status" value="1"/>
</dbReference>
<feature type="region of interest" description="Disordered" evidence="1">
    <location>
        <begin position="1"/>
        <end position="45"/>
    </location>
</feature>
<dbReference type="InterPro" id="IPR051531">
    <property type="entry name" value="N-acetyltransferase"/>
</dbReference>
<proteinExistence type="predicted"/>
<evidence type="ECO:0000313" key="4">
    <source>
        <dbReference type="Proteomes" id="UP000289323"/>
    </source>
</evidence>
<dbReference type="InterPro" id="IPR016181">
    <property type="entry name" value="Acyl_CoA_acyltransferase"/>
</dbReference>
<dbReference type="SUPFAM" id="SSF55729">
    <property type="entry name" value="Acyl-CoA N-acyltransferases (Nat)"/>
    <property type="match status" value="1"/>
</dbReference>
<evidence type="ECO:0000256" key="1">
    <source>
        <dbReference type="SAM" id="MobiDB-lite"/>
    </source>
</evidence>
<gene>
    <name evidence="3" type="ORF">TT172_LOCUS328</name>
</gene>
<evidence type="ECO:0000259" key="2">
    <source>
        <dbReference type="Pfam" id="PF13302"/>
    </source>
</evidence>
<sequence length="149" mass="16173">MSPAPEQPTPSEPRPAPGPAPDPASFVRVRTTRPRSPFPPNSARQPIITPRLILRALTPEDIPALHVLRTQPEVMRWTALGRPDADLEETRRRMERSYPPNDTASFNFAICARGVDGDADAAGELIGIGGCALTKGSFGWSVKSELSFC</sequence>
<evidence type="ECO:0000313" key="3">
    <source>
        <dbReference type="EMBL" id="SPQ17909.1"/>
    </source>
</evidence>
<organism evidence="3 4">
    <name type="scientific">Thermothielavioides terrestris</name>
    <dbReference type="NCBI Taxonomy" id="2587410"/>
    <lineage>
        <taxon>Eukaryota</taxon>
        <taxon>Fungi</taxon>
        <taxon>Dikarya</taxon>
        <taxon>Ascomycota</taxon>
        <taxon>Pezizomycotina</taxon>
        <taxon>Sordariomycetes</taxon>
        <taxon>Sordariomycetidae</taxon>
        <taxon>Sordariales</taxon>
        <taxon>Chaetomiaceae</taxon>
        <taxon>Thermothielavioides</taxon>
    </lineage>
</organism>
<dbReference type="AlphaFoldDB" id="A0A446B602"/>
<dbReference type="InterPro" id="IPR000182">
    <property type="entry name" value="GNAT_dom"/>
</dbReference>
<dbReference type="PANTHER" id="PTHR43792">
    <property type="entry name" value="GNAT FAMILY, PUTATIVE (AFU_ORTHOLOGUE AFUA_3G00765)-RELATED-RELATED"/>
    <property type="match status" value="1"/>
</dbReference>
<reference evidence="3 4" key="1">
    <citation type="submission" date="2018-04" db="EMBL/GenBank/DDBJ databases">
        <authorList>
            <person name="Huttner S."/>
            <person name="Dainat J."/>
        </authorList>
    </citation>
    <scope>NUCLEOTIDE SEQUENCE [LARGE SCALE GENOMIC DNA]</scope>
</reference>
<feature type="compositionally biased region" description="Pro residues" evidence="1">
    <location>
        <begin position="1"/>
        <end position="22"/>
    </location>
</feature>
<dbReference type="GO" id="GO:0016747">
    <property type="term" value="F:acyltransferase activity, transferring groups other than amino-acyl groups"/>
    <property type="evidence" value="ECO:0007669"/>
    <property type="project" value="InterPro"/>
</dbReference>